<accession>E5XM92</accession>
<sequence>MTNPLQVNIEALAQAGKQMADHAVELKARADKGVASADVQGNPFVFLAHYLKGLSFADALTEVGGLFEDANRRVCGEYENFGEALTAVAHVVGETDEEGAAALSSLVVA</sequence>
<reference evidence="1 2" key="1">
    <citation type="journal article" date="2011" name="Stand. Genomic Sci.">
        <title>High quality draft genome sequence of Segniliparus rugosus CDC 945(T)= (ATCC BAA-974(T)).</title>
        <authorList>
            <person name="Earl A.M."/>
            <person name="Desjardins C.A."/>
            <person name="Fitzgerald M.G."/>
            <person name="Arachchi H.M."/>
            <person name="Zeng Q."/>
            <person name="Mehta T."/>
            <person name="Griggs A."/>
            <person name="Birren B.W."/>
            <person name="Toney N.C."/>
            <person name="Carr J."/>
            <person name="Posey J."/>
            <person name="Butler W.R."/>
        </authorList>
    </citation>
    <scope>NUCLEOTIDE SEQUENCE [LARGE SCALE GENOMIC DNA]</scope>
    <source>
        <strain evidence="2">ATCC BAA-974 / DSM 45345 / CCUG 50838 / CIP 108380 / JCM 13579 / CDC 945</strain>
    </source>
</reference>
<dbReference type="EMBL" id="ACZI02000003">
    <property type="protein sequence ID" value="EFV14537.1"/>
    <property type="molecule type" value="Genomic_DNA"/>
</dbReference>
<dbReference type="AlphaFoldDB" id="E5XM92"/>
<proteinExistence type="predicted"/>
<keyword evidence="2" id="KW-1185">Reference proteome</keyword>
<evidence type="ECO:0000313" key="1">
    <source>
        <dbReference type="EMBL" id="EFV14537.1"/>
    </source>
</evidence>
<dbReference type="HOGENOM" id="CLU_174064_0_0_11"/>
<dbReference type="Proteomes" id="UP000004816">
    <property type="component" value="Unassembled WGS sequence"/>
</dbReference>
<evidence type="ECO:0000313" key="2">
    <source>
        <dbReference type="Proteomes" id="UP000004816"/>
    </source>
</evidence>
<dbReference type="RefSeq" id="WP_007467708.1">
    <property type="nucleotide sequence ID" value="NZ_KI391954.1"/>
</dbReference>
<name>E5XM92_SEGRC</name>
<protein>
    <submittedName>
        <fullName evidence="1">Uncharacterized protein</fullName>
    </submittedName>
</protein>
<comment type="caution">
    <text evidence="1">The sequence shown here is derived from an EMBL/GenBank/DDBJ whole genome shotgun (WGS) entry which is preliminary data.</text>
</comment>
<dbReference type="OrthoDB" id="4776915at2"/>
<gene>
    <name evidence="1" type="ORF">HMPREF9336_00612</name>
</gene>
<organism evidence="1 2">
    <name type="scientific">Segniliparus rugosus (strain ATCC BAA-974 / DSM 45345 / CCUG 50838 / CIP 108380 / JCM 13579 / CDC 945)</name>
    <dbReference type="NCBI Taxonomy" id="679197"/>
    <lineage>
        <taxon>Bacteria</taxon>
        <taxon>Bacillati</taxon>
        <taxon>Actinomycetota</taxon>
        <taxon>Actinomycetes</taxon>
        <taxon>Mycobacteriales</taxon>
        <taxon>Segniliparaceae</taxon>
        <taxon>Segniliparus</taxon>
    </lineage>
</organism>
<dbReference type="STRING" id="679197.HMPREF9336_00612"/>